<dbReference type="EMBL" id="BPVZ01000074">
    <property type="protein sequence ID" value="GKV27048.1"/>
    <property type="molecule type" value="Genomic_DNA"/>
</dbReference>
<protein>
    <recommendedName>
        <fullName evidence="3">DUF4283 domain-containing protein</fullName>
    </recommendedName>
</protein>
<comment type="caution">
    <text evidence="1">The sequence shown here is derived from an EMBL/GenBank/DDBJ whole genome shotgun (WGS) entry which is preliminary data.</text>
</comment>
<proteinExistence type="predicted"/>
<dbReference type="AlphaFoldDB" id="A0AAV5KR21"/>
<evidence type="ECO:0000313" key="1">
    <source>
        <dbReference type="EMBL" id="GKV27048.1"/>
    </source>
</evidence>
<keyword evidence="2" id="KW-1185">Reference proteome</keyword>
<gene>
    <name evidence="1" type="ORF">SLEP1_g36256</name>
</gene>
<name>A0AAV5KR21_9ROSI</name>
<sequence length="323" mass="37011">MDGAFSGVGNKCGVGGVFREHPGNSYADVVRNNKQVPERNGMMGKRWTPRKIDKEKEEMFEMGEVIECQPSLDMEEWLKNCFVGQVHKLEALDELKDKILIGGEWMANVRTWSIKEVTPERFTWIRCHGIPLNIWNEENFIKIRSACGQILKIEVGNEFFQVRICEDASIEDVFKPCYRLEEDGDSDSESWMEDSLLEHSSLEWDGIDLEELEEKIQETPTGNSVLEERGMLDREAGFLPAVEGEKMTVEVEKTSELEGEVEMVADLIAETKEEAGCSHPMMMIATVHEEPTNELTSQWRMETKKQKTKKRLKQIELATMSPI</sequence>
<organism evidence="1 2">
    <name type="scientific">Rubroshorea leprosula</name>
    <dbReference type="NCBI Taxonomy" id="152421"/>
    <lineage>
        <taxon>Eukaryota</taxon>
        <taxon>Viridiplantae</taxon>
        <taxon>Streptophyta</taxon>
        <taxon>Embryophyta</taxon>
        <taxon>Tracheophyta</taxon>
        <taxon>Spermatophyta</taxon>
        <taxon>Magnoliopsida</taxon>
        <taxon>eudicotyledons</taxon>
        <taxon>Gunneridae</taxon>
        <taxon>Pentapetalae</taxon>
        <taxon>rosids</taxon>
        <taxon>malvids</taxon>
        <taxon>Malvales</taxon>
        <taxon>Dipterocarpaceae</taxon>
        <taxon>Rubroshorea</taxon>
    </lineage>
</organism>
<accession>A0AAV5KR21</accession>
<reference evidence="1 2" key="1">
    <citation type="journal article" date="2021" name="Commun. Biol.">
        <title>The genome of Shorea leprosula (Dipterocarpaceae) highlights the ecological relevance of drought in aseasonal tropical rainforests.</title>
        <authorList>
            <person name="Ng K.K.S."/>
            <person name="Kobayashi M.J."/>
            <person name="Fawcett J.A."/>
            <person name="Hatakeyama M."/>
            <person name="Paape T."/>
            <person name="Ng C.H."/>
            <person name="Ang C.C."/>
            <person name="Tnah L.H."/>
            <person name="Lee C.T."/>
            <person name="Nishiyama T."/>
            <person name="Sese J."/>
            <person name="O'Brien M.J."/>
            <person name="Copetti D."/>
            <person name="Mohd Noor M.I."/>
            <person name="Ong R.C."/>
            <person name="Putra M."/>
            <person name="Sireger I.Z."/>
            <person name="Indrioko S."/>
            <person name="Kosugi Y."/>
            <person name="Izuno A."/>
            <person name="Isagi Y."/>
            <person name="Lee S.L."/>
            <person name="Shimizu K.K."/>
        </authorList>
    </citation>
    <scope>NUCLEOTIDE SEQUENCE [LARGE SCALE GENOMIC DNA]</scope>
    <source>
        <strain evidence="1">214</strain>
    </source>
</reference>
<dbReference type="Proteomes" id="UP001054252">
    <property type="component" value="Unassembled WGS sequence"/>
</dbReference>
<evidence type="ECO:0008006" key="3">
    <source>
        <dbReference type="Google" id="ProtNLM"/>
    </source>
</evidence>
<evidence type="ECO:0000313" key="2">
    <source>
        <dbReference type="Proteomes" id="UP001054252"/>
    </source>
</evidence>